<dbReference type="EMBL" id="JANSHE010001347">
    <property type="protein sequence ID" value="KAJ3003131.1"/>
    <property type="molecule type" value="Genomic_DNA"/>
</dbReference>
<proteinExistence type="predicted"/>
<accession>A0ACC1PX50</accession>
<dbReference type="Proteomes" id="UP001144978">
    <property type="component" value="Unassembled WGS sequence"/>
</dbReference>
<name>A0ACC1PX50_9APHY</name>
<reference evidence="1" key="1">
    <citation type="submission" date="2022-08" db="EMBL/GenBank/DDBJ databases">
        <title>Genome Sequence of Pycnoporus sanguineus.</title>
        <authorList>
            <person name="Buettner E."/>
        </authorList>
    </citation>
    <scope>NUCLEOTIDE SEQUENCE</scope>
    <source>
        <strain evidence="1">CG-C14</strain>
    </source>
</reference>
<comment type="caution">
    <text evidence="1">The sequence shown here is derived from an EMBL/GenBank/DDBJ whole genome shotgun (WGS) entry which is preliminary data.</text>
</comment>
<organism evidence="1 2">
    <name type="scientific">Trametes sanguinea</name>
    <dbReference type="NCBI Taxonomy" id="158606"/>
    <lineage>
        <taxon>Eukaryota</taxon>
        <taxon>Fungi</taxon>
        <taxon>Dikarya</taxon>
        <taxon>Basidiomycota</taxon>
        <taxon>Agaricomycotina</taxon>
        <taxon>Agaricomycetes</taxon>
        <taxon>Polyporales</taxon>
        <taxon>Polyporaceae</taxon>
        <taxon>Trametes</taxon>
    </lineage>
</organism>
<keyword evidence="2" id="KW-1185">Reference proteome</keyword>
<evidence type="ECO:0000313" key="2">
    <source>
        <dbReference type="Proteomes" id="UP001144978"/>
    </source>
</evidence>
<evidence type="ECO:0000313" key="1">
    <source>
        <dbReference type="EMBL" id="KAJ3003131.1"/>
    </source>
</evidence>
<gene>
    <name evidence="1" type="ORF">NUW54_g5464</name>
</gene>
<sequence>MSLQDICAALRSKENPLAASTVISYVVRALQADPTLPFSMARLKEFVQLEAGSWARHREWILQRDGYMI</sequence>
<protein>
    <submittedName>
        <fullName evidence="1">Uncharacterized protein</fullName>
    </submittedName>
</protein>